<dbReference type="Gene3D" id="1.20.1730.10">
    <property type="entry name" value="Sodium/glucose cotransporter"/>
    <property type="match status" value="1"/>
</dbReference>
<protein>
    <submittedName>
        <fullName evidence="8">Sodium/pantothenate symporter</fullName>
    </submittedName>
</protein>
<dbReference type="InterPro" id="IPR038377">
    <property type="entry name" value="Na/Glc_symporter_sf"/>
</dbReference>
<feature type="transmembrane region" description="Helical" evidence="7">
    <location>
        <begin position="43"/>
        <end position="66"/>
    </location>
</feature>
<feature type="transmembrane region" description="Helical" evidence="7">
    <location>
        <begin position="275"/>
        <end position="295"/>
    </location>
</feature>
<feature type="transmembrane region" description="Helical" evidence="7">
    <location>
        <begin position="177"/>
        <end position="199"/>
    </location>
</feature>
<keyword evidence="6 7" id="KW-0472">Membrane</keyword>
<reference evidence="8" key="1">
    <citation type="submission" date="2019-08" db="EMBL/GenBank/DDBJ databases">
        <authorList>
            <person name="Kucharzyk K."/>
            <person name="Murdoch R.W."/>
            <person name="Higgins S."/>
            <person name="Loffler F."/>
        </authorList>
    </citation>
    <scope>NUCLEOTIDE SEQUENCE</scope>
</reference>
<dbReference type="CDD" id="cd10322">
    <property type="entry name" value="SLC5sbd"/>
    <property type="match status" value="1"/>
</dbReference>
<evidence type="ECO:0000256" key="7">
    <source>
        <dbReference type="SAM" id="Phobius"/>
    </source>
</evidence>
<comment type="subcellular location">
    <subcellularLocation>
        <location evidence="1">Membrane</location>
        <topology evidence="1">Multi-pass membrane protein</topology>
    </subcellularLocation>
</comment>
<keyword evidence="5 7" id="KW-1133">Transmembrane helix</keyword>
<evidence type="ECO:0000256" key="6">
    <source>
        <dbReference type="ARBA" id="ARBA00023136"/>
    </source>
</evidence>
<feature type="transmembrane region" description="Helical" evidence="7">
    <location>
        <begin position="151"/>
        <end position="170"/>
    </location>
</feature>
<keyword evidence="4 7" id="KW-0812">Transmembrane</keyword>
<dbReference type="PANTHER" id="PTHR48086:SF7">
    <property type="entry name" value="SODIUM-SOLUTE SYMPORTER-RELATED"/>
    <property type="match status" value="1"/>
</dbReference>
<organism evidence="8">
    <name type="scientific">bioreactor metagenome</name>
    <dbReference type="NCBI Taxonomy" id="1076179"/>
    <lineage>
        <taxon>unclassified sequences</taxon>
        <taxon>metagenomes</taxon>
        <taxon>ecological metagenomes</taxon>
    </lineage>
</organism>
<keyword evidence="3" id="KW-0813">Transport</keyword>
<feature type="transmembrane region" description="Helical" evidence="7">
    <location>
        <begin position="394"/>
        <end position="413"/>
    </location>
</feature>
<sequence>MNIYLMTIICYALLLIGIGYFIGRHVKGAADFFVGNRTFGWPLLFTTLLAANIGAGSTVGVTGLAYKYGLSSWWWIGCSGVGSLLLAYVVGPKVWEAAKKYNLYTMGDYLDMRYAKAFRAITSTMMAVGTLALFSGQLIGIAWILDVVAGIDKLYGIIIGSVVVTIYFSAGGLRSAAIVNILELVVILLGFIVATPFALNYVGGFNGLQSAITQNIGNATQTASYFAWDGIGYTAIIGYFLMLTPAFCISPGLIGKVYSAENTRAVKIGTLLNGIVQLLFAFCPLLIGMCAYAAFPELKNQELALPTAMKEMMPFSIAALALAAIFAAEVSTADTVLFMLSTSISKDLYKTFFNTGATDEELLAFSRKATIVCGILGIIVAHFMSNIITALSIFYSLMTVSLAAPFLFGLFSVRASTKGAFCSAGIGVLLTLILQFGNGGKGFWILNATSTGILIAIIVMFISLYIFPKKIKE</sequence>
<evidence type="ECO:0000256" key="1">
    <source>
        <dbReference type="ARBA" id="ARBA00004141"/>
    </source>
</evidence>
<feature type="transmembrane region" description="Helical" evidence="7">
    <location>
        <begin position="72"/>
        <end position="91"/>
    </location>
</feature>
<evidence type="ECO:0000256" key="3">
    <source>
        <dbReference type="ARBA" id="ARBA00022448"/>
    </source>
</evidence>
<evidence type="ECO:0000256" key="4">
    <source>
        <dbReference type="ARBA" id="ARBA00022692"/>
    </source>
</evidence>
<accession>A0A644VJL9</accession>
<name>A0A644VJL9_9ZZZZ</name>
<dbReference type="GO" id="GO:0005886">
    <property type="term" value="C:plasma membrane"/>
    <property type="evidence" value="ECO:0007669"/>
    <property type="project" value="TreeGrafter"/>
</dbReference>
<dbReference type="InterPro" id="IPR050277">
    <property type="entry name" value="Sodium:Solute_Symporter"/>
</dbReference>
<dbReference type="Pfam" id="PF00474">
    <property type="entry name" value="SSF"/>
    <property type="match status" value="1"/>
</dbReference>
<feature type="transmembrane region" description="Helical" evidence="7">
    <location>
        <begin position="6"/>
        <end position="23"/>
    </location>
</feature>
<dbReference type="PANTHER" id="PTHR48086">
    <property type="entry name" value="SODIUM/PROLINE SYMPORTER-RELATED"/>
    <property type="match status" value="1"/>
</dbReference>
<dbReference type="EMBL" id="VSSQ01000315">
    <property type="protein sequence ID" value="MPL90862.1"/>
    <property type="molecule type" value="Genomic_DNA"/>
</dbReference>
<proteinExistence type="inferred from homology"/>
<evidence type="ECO:0000313" key="8">
    <source>
        <dbReference type="EMBL" id="MPL90862.1"/>
    </source>
</evidence>
<dbReference type="GO" id="GO:0022857">
    <property type="term" value="F:transmembrane transporter activity"/>
    <property type="evidence" value="ECO:0007669"/>
    <property type="project" value="InterPro"/>
</dbReference>
<feature type="transmembrane region" description="Helical" evidence="7">
    <location>
        <begin position="315"/>
        <end position="340"/>
    </location>
</feature>
<dbReference type="PROSITE" id="PS50283">
    <property type="entry name" value="NA_SOLUT_SYMP_3"/>
    <property type="match status" value="1"/>
</dbReference>
<evidence type="ECO:0000256" key="5">
    <source>
        <dbReference type="ARBA" id="ARBA00022989"/>
    </source>
</evidence>
<feature type="transmembrane region" description="Helical" evidence="7">
    <location>
        <begin position="420"/>
        <end position="437"/>
    </location>
</feature>
<feature type="transmembrane region" description="Helical" evidence="7">
    <location>
        <begin position="120"/>
        <end position="145"/>
    </location>
</feature>
<dbReference type="AlphaFoldDB" id="A0A644VJL9"/>
<gene>
    <name evidence="8" type="primary">panF_2</name>
    <name evidence="8" type="ORF">SDC9_36919</name>
</gene>
<evidence type="ECO:0000256" key="2">
    <source>
        <dbReference type="ARBA" id="ARBA00006434"/>
    </source>
</evidence>
<feature type="transmembrane region" description="Helical" evidence="7">
    <location>
        <begin position="369"/>
        <end position="388"/>
    </location>
</feature>
<feature type="transmembrane region" description="Helical" evidence="7">
    <location>
        <begin position="443"/>
        <end position="467"/>
    </location>
</feature>
<feature type="transmembrane region" description="Helical" evidence="7">
    <location>
        <begin position="231"/>
        <end position="254"/>
    </location>
</feature>
<comment type="caution">
    <text evidence="8">The sequence shown here is derived from an EMBL/GenBank/DDBJ whole genome shotgun (WGS) entry which is preliminary data.</text>
</comment>
<comment type="similarity">
    <text evidence="2">Belongs to the sodium:solute symporter (SSF) (TC 2.A.21) family.</text>
</comment>
<dbReference type="InterPro" id="IPR001734">
    <property type="entry name" value="Na/solute_symporter"/>
</dbReference>